<dbReference type="EMBL" id="AOGT01000975">
    <property type="protein sequence ID" value="EMG48801.1"/>
    <property type="molecule type" value="Genomic_DNA"/>
</dbReference>
<dbReference type="AlphaFoldDB" id="M3IQN6"/>
<evidence type="ECO:0000256" key="1">
    <source>
        <dbReference type="SAM" id="MobiDB-lite"/>
    </source>
</evidence>
<dbReference type="eggNOG" id="ENOG502SGP3">
    <property type="taxonomic scope" value="Eukaryota"/>
</dbReference>
<dbReference type="Gene3D" id="1.10.167.10">
    <property type="entry name" value="Regulator of G-protein Signalling 4, domain 2"/>
    <property type="match status" value="1"/>
</dbReference>
<dbReference type="OrthoDB" id="10266999at2759"/>
<dbReference type="SUPFAM" id="SSF48097">
    <property type="entry name" value="Regulator of G-protein signaling, RGS"/>
    <property type="match status" value="1"/>
</dbReference>
<dbReference type="Pfam" id="PF00615">
    <property type="entry name" value="RGS"/>
    <property type="match status" value="1"/>
</dbReference>
<protein>
    <recommendedName>
        <fullName evidence="2">RGS domain-containing protein</fullName>
    </recommendedName>
</protein>
<feature type="region of interest" description="Disordered" evidence="1">
    <location>
        <begin position="239"/>
        <end position="270"/>
    </location>
</feature>
<feature type="domain" description="RGS" evidence="2">
    <location>
        <begin position="46"/>
        <end position="144"/>
    </location>
</feature>
<feature type="compositionally biased region" description="Low complexity" evidence="1">
    <location>
        <begin position="252"/>
        <end position="270"/>
    </location>
</feature>
<evidence type="ECO:0000313" key="3">
    <source>
        <dbReference type="EMBL" id="EMG48801.1"/>
    </source>
</evidence>
<comment type="caution">
    <text evidence="3">The sequence shown here is derived from an EMBL/GenBank/DDBJ whole genome shotgun (WGS) entry which is preliminary data.</text>
</comment>
<keyword evidence="4" id="KW-1185">Reference proteome</keyword>
<dbReference type="Proteomes" id="UP000011777">
    <property type="component" value="Unassembled WGS sequence"/>
</dbReference>
<feature type="region of interest" description="Disordered" evidence="1">
    <location>
        <begin position="188"/>
        <end position="226"/>
    </location>
</feature>
<dbReference type="CDD" id="cd07440">
    <property type="entry name" value="RGS"/>
    <property type="match status" value="1"/>
</dbReference>
<gene>
    <name evidence="3" type="ORF">G210_0583</name>
</gene>
<feature type="compositionally biased region" description="Basic residues" evidence="1">
    <location>
        <begin position="214"/>
        <end position="226"/>
    </location>
</feature>
<name>M3IQN6_CANMX</name>
<accession>M3IQN6</accession>
<dbReference type="OMA" id="YDYYTIP"/>
<sequence>MSTMVAATSEVATSSTSTLEDYVPSLYDLVDHTTTLDSTPNTSEFSLSSFYNYLLSRHCSENLEFILDINHYLSLPSPSLANWQHVFDKYLTFDADLEINLPCKLRSQLQMSEFPQVGVLLQSKKYIYDNLLVGLYQDFTRQIKNDKLCTCKRRTSDTVLQKQAERQPLKHSLSLSLPQRVPMDEDVCPISPITSPLHKQRHTPSLHRQQSLQNHHHQHHHTTKTKHYVGYDYYTIPSTESSSEGEEQDCLMSKNNSRNNSTSSSSRGSSIGSIMDSSIVYLTKMKKFKFGRRFSNEDQ</sequence>
<dbReference type="InterPro" id="IPR016137">
    <property type="entry name" value="RGS"/>
</dbReference>
<evidence type="ECO:0000259" key="2">
    <source>
        <dbReference type="Pfam" id="PF00615"/>
    </source>
</evidence>
<dbReference type="InterPro" id="IPR036305">
    <property type="entry name" value="RGS_sf"/>
</dbReference>
<proteinExistence type="predicted"/>
<dbReference type="InterPro" id="IPR044926">
    <property type="entry name" value="RGS_subdomain_2"/>
</dbReference>
<evidence type="ECO:0000313" key="4">
    <source>
        <dbReference type="Proteomes" id="UP000011777"/>
    </source>
</evidence>
<organism evidence="3 4">
    <name type="scientific">Candida maltosa (strain Xu316)</name>
    <name type="common">Yeast</name>
    <dbReference type="NCBI Taxonomy" id="1245528"/>
    <lineage>
        <taxon>Eukaryota</taxon>
        <taxon>Fungi</taxon>
        <taxon>Dikarya</taxon>
        <taxon>Ascomycota</taxon>
        <taxon>Saccharomycotina</taxon>
        <taxon>Pichiomycetes</taxon>
        <taxon>Debaryomycetaceae</taxon>
        <taxon>Candida/Lodderomyces clade</taxon>
        <taxon>Candida</taxon>
    </lineage>
</organism>
<dbReference type="HOGENOM" id="CLU_844981_0_0_1"/>
<reference evidence="3 4" key="1">
    <citation type="submission" date="2013-02" db="EMBL/GenBank/DDBJ databases">
        <title>Genome sequence of Candida maltosa Xu316, a potential industrial strain for xylitol and ethanol production.</title>
        <authorList>
            <person name="Yu J."/>
            <person name="Wang Q."/>
            <person name="Geng X."/>
            <person name="Bao W."/>
            <person name="He P."/>
            <person name="Cai J."/>
        </authorList>
    </citation>
    <scope>NUCLEOTIDE SEQUENCE [LARGE SCALE GENOMIC DNA]</scope>
    <source>
        <strain evidence="4">Xu316</strain>
    </source>
</reference>